<evidence type="ECO:0000313" key="2">
    <source>
        <dbReference type="EMBL" id="SMD03960.1"/>
    </source>
</evidence>
<accession>A0A1W2E2G0</accession>
<protein>
    <submittedName>
        <fullName evidence="2">Uncharacterized protein</fullName>
    </submittedName>
</protein>
<keyword evidence="1" id="KW-0812">Transmembrane</keyword>
<reference evidence="2 3" key="1">
    <citation type="submission" date="2017-04" db="EMBL/GenBank/DDBJ databases">
        <authorList>
            <person name="Afonso C.L."/>
            <person name="Miller P.J."/>
            <person name="Scott M.A."/>
            <person name="Spackman E."/>
            <person name="Goraichik I."/>
            <person name="Dimitrov K.M."/>
            <person name="Suarez D.L."/>
            <person name="Swayne D.E."/>
        </authorList>
    </citation>
    <scope>NUCLEOTIDE SEQUENCE [LARGE SCALE GENOMIC DNA]</scope>
    <source>
        <strain evidence="2 3">CGMCC 1.12644</strain>
    </source>
</reference>
<proteinExistence type="predicted"/>
<evidence type="ECO:0000313" key="3">
    <source>
        <dbReference type="Proteomes" id="UP000192330"/>
    </source>
</evidence>
<evidence type="ECO:0000256" key="1">
    <source>
        <dbReference type="SAM" id="Phobius"/>
    </source>
</evidence>
<keyword evidence="1" id="KW-1133">Transmembrane helix</keyword>
<dbReference type="Proteomes" id="UP000192330">
    <property type="component" value="Unassembled WGS sequence"/>
</dbReference>
<feature type="transmembrane region" description="Helical" evidence="1">
    <location>
        <begin position="15"/>
        <end position="33"/>
    </location>
</feature>
<gene>
    <name evidence="2" type="ORF">SAMN06295998_12128</name>
</gene>
<keyword evidence="3" id="KW-1185">Reference proteome</keyword>
<organism evidence="2 3">
    <name type="scientific">Primorskyibacter flagellatus</name>
    <dbReference type="NCBI Taxonomy" id="1387277"/>
    <lineage>
        <taxon>Bacteria</taxon>
        <taxon>Pseudomonadati</taxon>
        <taxon>Pseudomonadota</taxon>
        <taxon>Alphaproteobacteria</taxon>
        <taxon>Rhodobacterales</taxon>
        <taxon>Roseobacteraceae</taxon>
        <taxon>Primorskyibacter</taxon>
    </lineage>
</organism>
<dbReference type="RefSeq" id="WP_218673247.1">
    <property type="nucleotide sequence ID" value="NZ_FWYD01000021.1"/>
</dbReference>
<dbReference type="EMBL" id="FWYD01000021">
    <property type="protein sequence ID" value="SMD03960.1"/>
    <property type="molecule type" value="Genomic_DNA"/>
</dbReference>
<name>A0A1W2E2G0_9RHOB</name>
<keyword evidence="1" id="KW-0472">Membrane</keyword>
<dbReference type="AlphaFoldDB" id="A0A1W2E2G0"/>
<dbReference type="STRING" id="1387277.SAMN06295998_12128"/>
<sequence length="40" mass="4610">MAPDEREATDPNYRPWSWISGFILAAVVVWLMFELSLQIG</sequence>